<keyword evidence="2" id="KW-0285">Flavoprotein</keyword>
<dbReference type="PANTHER" id="PTHR47354:SF6">
    <property type="entry name" value="NADH OXIDOREDUCTASE HCR"/>
    <property type="match status" value="1"/>
</dbReference>
<evidence type="ECO:0000256" key="6">
    <source>
        <dbReference type="ARBA" id="ARBA00023002"/>
    </source>
</evidence>
<dbReference type="PRINTS" id="PR00371">
    <property type="entry name" value="FPNCR"/>
</dbReference>
<keyword evidence="7" id="KW-0408">Iron</keyword>
<feature type="signal peptide" evidence="13">
    <location>
        <begin position="1"/>
        <end position="37"/>
    </location>
</feature>
<dbReference type="InterPro" id="IPR008333">
    <property type="entry name" value="Cbr1-like_FAD-bd_dom"/>
</dbReference>
<keyword evidence="3" id="KW-0001">2Fe-2S</keyword>
<dbReference type="InterPro" id="IPR001433">
    <property type="entry name" value="OxRdtase_FAD/NAD-bd"/>
</dbReference>
<protein>
    <submittedName>
        <fullName evidence="16">Oxidoreductase, FAD-binding protein</fullName>
    </submittedName>
</protein>
<evidence type="ECO:0000259" key="14">
    <source>
        <dbReference type="PROSITE" id="PS51085"/>
    </source>
</evidence>
<dbReference type="PATRIC" id="fig|29422.6.peg.1900"/>
<evidence type="ECO:0000313" key="16">
    <source>
        <dbReference type="EMBL" id="KTC81266.1"/>
    </source>
</evidence>
<evidence type="ECO:0000256" key="1">
    <source>
        <dbReference type="ARBA" id="ARBA00001974"/>
    </source>
</evidence>
<dbReference type="InterPro" id="IPR036010">
    <property type="entry name" value="2Fe-2S_ferredoxin-like_sf"/>
</dbReference>
<keyword evidence="12" id="KW-0472">Membrane</keyword>
<dbReference type="SUPFAM" id="SSF52343">
    <property type="entry name" value="Ferredoxin reductase-like, C-terminal NADP-linked domain"/>
    <property type="match status" value="1"/>
</dbReference>
<evidence type="ECO:0000256" key="11">
    <source>
        <dbReference type="SAM" id="MobiDB-lite"/>
    </source>
</evidence>
<proteinExistence type="inferred from homology"/>
<evidence type="ECO:0000259" key="15">
    <source>
        <dbReference type="PROSITE" id="PS51384"/>
    </source>
</evidence>
<dbReference type="CDD" id="cd00207">
    <property type="entry name" value="fer2"/>
    <property type="match status" value="1"/>
</dbReference>
<feature type="domain" description="FAD-binding FR-type" evidence="15">
    <location>
        <begin position="290"/>
        <end position="395"/>
    </location>
</feature>
<dbReference type="SUPFAM" id="SSF63380">
    <property type="entry name" value="Riboflavin synthase domain-like"/>
    <property type="match status" value="1"/>
</dbReference>
<dbReference type="PROSITE" id="PS00197">
    <property type="entry name" value="2FE2S_FER_1"/>
    <property type="match status" value="1"/>
</dbReference>
<comment type="cofactor">
    <cofactor evidence="9">
        <name>[2Fe-2S] cluster</name>
        <dbReference type="ChEBI" id="CHEBI:190135"/>
    </cofactor>
</comment>
<keyword evidence="5" id="KW-0274">FAD</keyword>
<dbReference type="InterPro" id="IPR006058">
    <property type="entry name" value="2Fe2S_fd_BS"/>
</dbReference>
<dbReference type="Pfam" id="PF00111">
    <property type="entry name" value="Fer2"/>
    <property type="match status" value="1"/>
</dbReference>
<dbReference type="InterPro" id="IPR012675">
    <property type="entry name" value="Beta-grasp_dom_sf"/>
</dbReference>
<dbReference type="PROSITE" id="PS51085">
    <property type="entry name" value="2FE2S_FER_2"/>
    <property type="match status" value="1"/>
</dbReference>
<keyword evidence="12" id="KW-1133">Transmembrane helix</keyword>
<feature type="chain" id="PRO_5006911862" evidence="13">
    <location>
        <begin position="38"/>
        <end position="633"/>
    </location>
</feature>
<dbReference type="PROSITE" id="PS51384">
    <property type="entry name" value="FAD_FR"/>
    <property type="match status" value="1"/>
</dbReference>
<dbReference type="Pfam" id="PF00175">
    <property type="entry name" value="NAD_binding_1"/>
    <property type="match status" value="1"/>
</dbReference>
<feature type="region of interest" description="Disordered" evidence="11">
    <location>
        <begin position="37"/>
        <end position="65"/>
    </location>
</feature>
<dbReference type="Proteomes" id="UP000054742">
    <property type="component" value="Unassembled WGS sequence"/>
</dbReference>
<dbReference type="GO" id="GO:0046872">
    <property type="term" value="F:metal ion binding"/>
    <property type="evidence" value="ECO:0007669"/>
    <property type="project" value="UniProtKB-KW"/>
</dbReference>
<dbReference type="Gene3D" id="3.10.20.30">
    <property type="match status" value="1"/>
</dbReference>
<dbReference type="GO" id="GO:0016491">
    <property type="term" value="F:oxidoreductase activity"/>
    <property type="evidence" value="ECO:0007669"/>
    <property type="project" value="UniProtKB-KW"/>
</dbReference>
<dbReference type="SUPFAM" id="SSF54292">
    <property type="entry name" value="2Fe-2S ferredoxin-like"/>
    <property type="match status" value="1"/>
</dbReference>
<evidence type="ECO:0000256" key="8">
    <source>
        <dbReference type="ARBA" id="ARBA00023014"/>
    </source>
</evidence>
<evidence type="ECO:0000256" key="13">
    <source>
        <dbReference type="SAM" id="SignalP"/>
    </source>
</evidence>
<dbReference type="InterPro" id="IPR001041">
    <property type="entry name" value="2Fe-2S_ferredoxin-type"/>
</dbReference>
<comment type="caution">
    <text evidence="16">The sequence shown here is derived from an EMBL/GenBank/DDBJ whole genome shotgun (WGS) entry which is preliminary data.</text>
</comment>
<name>A0A0W0SD10_9GAMM</name>
<dbReference type="GO" id="GO:0051537">
    <property type="term" value="F:2 iron, 2 sulfur cluster binding"/>
    <property type="evidence" value="ECO:0007669"/>
    <property type="project" value="UniProtKB-KW"/>
</dbReference>
<feature type="transmembrane region" description="Helical" evidence="12">
    <location>
        <begin position="197"/>
        <end position="218"/>
    </location>
</feature>
<evidence type="ECO:0000256" key="5">
    <source>
        <dbReference type="ARBA" id="ARBA00022827"/>
    </source>
</evidence>
<dbReference type="InterPro" id="IPR017927">
    <property type="entry name" value="FAD-bd_FR_type"/>
</dbReference>
<dbReference type="Gene3D" id="3.40.50.80">
    <property type="entry name" value="Nucleotide-binding domain of ferredoxin-NADP reductase (FNR) module"/>
    <property type="match status" value="1"/>
</dbReference>
<dbReference type="AlphaFoldDB" id="A0A0W0SD10"/>
<comment type="similarity">
    <text evidence="10">In the N-terminal section; belongs to the FAD-binding oxidoreductase type 6 family.</text>
</comment>
<evidence type="ECO:0000256" key="4">
    <source>
        <dbReference type="ARBA" id="ARBA00022723"/>
    </source>
</evidence>
<accession>A0A0W0SD10</accession>
<comment type="cofactor">
    <cofactor evidence="1">
        <name>FAD</name>
        <dbReference type="ChEBI" id="CHEBI:57692"/>
    </cofactor>
</comment>
<dbReference type="InterPro" id="IPR050415">
    <property type="entry name" value="MRET"/>
</dbReference>
<keyword evidence="6" id="KW-0560">Oxidoreductase</keyword>
<reference evidence="16 17" key="1">
    <citation type="submission" date="2015-11" db="EMBL/GenBank/DDBJ databases">
        <title>Genomic analysis of 38 Legionella species identifies large and diverse effector repertoires.</title>
        <authorList>
            <person name="Burstein D."/>
            <person name="Amaro F."/>
            <person name="Zusman T."/>
            <person name="Lifshitz Z."/>
            <person name="Cohen O."/>
            <person name="Gilbert J.A."/>
            <person name="Pupko T."/>
            <person name="Shuman H.A."/>
            <person name="Segal G."/>
        </authorList>
    </citation>
    <scope>NUCLEOTIDE SEQUENCE [LARGE SCALE GENOMIC DNA]</scope>
    <source>
        <strain evidence="16 17">ATCC 43878</strain>
    </source>
</reference>
<dbReference type="PRINTS" id="PR00406">
    <property type="entry name" value="CYTB5RDTASE"/>
</dbReference>
<keyword evidence="13" id="KW-0732">Signal</keyword>
<feature type="domain" description="2Fe-2S ferredoxin-type" evidence="14">
    <location>
        <begin position="548"/>
        <end position="633"/>
    </location>
</feature>
<organism evidence="16 17">
    <name type="scientific">Legionella brunensis</name>
    <dbReference type="NCBI Taxonomy" id="29422"/>
    <lineage>
        <taxon>Bacteria</taxon>
        <taxon>Pseudomonadati</taxon>
        <taxon>Pseudomonadota</taxon>
        <taxon>Gammaproteobacteria</taxon>
        <taxon>Legionellales</taxon>
        <taxon>Legionellaceae</taxon>
        <taxon>Legionella</taxon>
    </lineage>
</organism>
<evidence type="ECO:0000256" key="9">
    <source>
        <dbReference type="ARBA" id="ARBA00034078"/>
    </source>
</evidence>
<evidence type="ECO:0000256" key="10">
    <source>
        <dbReference type="ARBA" id="ARBA00061434"/>
    </source>
</evidence>
<dbReference type="InterPro" id="IPR039261">
    <property type="entry name" value="FNR_nucleotide-bd"/>
</dbReference>
<keyword evidence="8" id="KW-0411">Iron-sulfur</keyword>
<dbReference type="CDD" id="cd06217">
    <property type="entry name" value="FNR_iron_sulfur_binding_3"/>
    <property type="match status" value="1"/>
</dbReference>
<dbReference type="PANTHER" id="PTHR47354">
    <property type="entry name" value="NADH OXIDOREDUCTASE HCR"/>
    <property type="match status" value="1"/>
</dbReference>
<dbReference type="EMBL" id="LNXV01000029">
    <property type="protein sequence ID" value="KTC81266.1"/>
    <property type="molecule type" value="Genomic_DNA"/>
</dbReference>
<evidence type="ECO:0000256" key="3">
    <source>
        <dbReference type="ARBA" id="ARBA00022714"/>
    </source>
</evidence>
<evidence type="ECO:0000256" key="7">
    <source>
        <dbReference type="ARBA" id="ARBA00023004"/>
    </source>
</evidence>
<dbReference type="STRING" id="29422.Lbru_1786"/>
<dbReference type="Pfam" id="PF00970">
    <property type="entry name" value="FAD_binding_6"/>
    <property type="match status" value="1"/>
</dbReference>
<dbReference type="InterPro" id="IPR001709">
    <property type="entry name" value="Flavoprot_Pyr_Nucl_cyt_Rdtase"/>
</dbReference>
<evidence type="ECO:0000256" key="2">
    <source>
        <dbReference type="ARBA" id="ARBA00022630"/>
    </source>
</evidence>
<dbReference type="OrthoDB" id="581532at2"/>
<keyword evidence="4" id="KW-0479">Metal-binding</keyword>
<dbReference type="Gene3D" id="2.40.30.10">
    <property type="entry name" value="Translation factors"/>
    <property type="match status" value="1"/>
</dbReference>
<evidence type="ECO:0000256" key="12">
    <source>
        <dbReference type="SAM" id="Phobius"/>
    </source>
</evidence>
<sequence length="633" mass="69896">MIRYHNTNKTIRQWQPLLKVLLVLILMGATASSYAQASDEHASHHQSSQGNLSVIPSVTGQTPGKDMMGAMGEMMKQMGMPKRKALYPSLMSLPDIPLERRSEIQQLAQERMQSGLSLMAKGIDTLLKASAKTNFSQMQDAVASIREGLSQYDSGLAASRALAEGKVPRQVALLWFKQEMNLLPTAPATHTLLGGPLFHLTIITLFLVFFILMIWMYFFKMRRASALLESLTSKGDVLSPSISATSSMSPPPAAASEVIKETHQSSGELATPAKPPKFPVMRTLTIPLDQWEGQLRVCRIFDETPGVKTFLLASLKEVALPFTYFPGQFITITATINGTRVKRSYTIASTPTQLHYCAITVKREEQGLFSRYLHDEVKEGDVLEVMGPNGKFTFTGEEASSIVLICGGVGITPMMGIIRYLTDIGWHGDIYLLYCCRTTSDFIFRDELERLQKRYPNLNVFATMLRASGTVWMGLKGEFTTSIISYLVPDVAKRRIHVCGPPGMMNAVLNSLKELSVSEKQIYTEAFGTAMKPPLTPQQMEAIAPENKAVVLFTRSHKTAPILPNYTLLEIAEANGVSIDNSCRTGQCGLCKVKLLTGKVSMDCDDALSEEEKQHGFILACQAKTDENIEVDV</sequence>
<keyword evidence="17" id="KW-1185">Reference proteome</keyword>
<gene>
    <name evidence="16" type="ORF">Lbru_1786</name>
</gene>
<keyword evidence="12" id="KW-0812">Transmembrane</keyword>
<evidence type="ECO:0000313" key="17">
    <source>
        <dbReference type="Proteomes" id="UP000054742"/>
    </source>
</evidence>
<feature type="compositionally biased region" description="Polar residues" evidence="11">
    <location>
        <begin position="45"/>
        <end position="62"/>
    </location>
</feature>
<dbReference type="InterPro" id="IPR017938">
    <property type="entry name" value="Riboflavin_synthase-like_b-brl"/>
</dbReference>
<dbReference type="RefSeq" id="WP_010652836.1">
    <property type="nucleotide sequence ID" value="NZ_CAAAHU010000002.1"/>
</dbReference>